<evidence type="ECO:0000313" key="3">
    <source>
        <dbReference type="EMBL" id="GFZ33178.1"/>
    </source>
</evidence>
<keyword evidence="1" id="KW-0472">Membrane</keyword>
<feature type="transmembrane region" description="Helical" evidence="1">
    <location>
        <begin position="101"/>
        <end position="118"/>
    </location>
</feature>
<reference evidence="3 4" key="1">
    <citation type="journal article" date="2021" name="Int. J. Syst. Evol. Microbiol.">
        <title>Clostridium zeae sp. nov., isolated from corn silage.</title>
        <authorList>
            <person name="Kobayashi H."/>
            <person name="Tanizawa Y."/>
            <person name="Yagura M."/>
            <person name="Sakamoto M."/>
            <person name="Ohkuma M."/>
            <person name="Tohno M."/>
        </authorList>
    </citation>
    <scope>NUCLEOTIDE SEQUENCE [LARGE SCALE GENOMIC DNA]</scope>
    <source>
        <strain evidence="3 4">CSC2</strain>
    </source>
</reference>
<keyword evidence="4" id="KW-1185">Reference proteome</keyword>
<dbReference type="Proteomes" id="UP000663802">
    <property type="component" value="Unassembled WGS sequence"/>
</dbReference>
<keyword evidence="1" id="KW-0812">Transmembrane</keyword>
<accession>A0ABQ1EET2</accession>
<dbReference type="EMBL" id="BMBA01000004">
    <property type="protein sequence ID" value="GFZ33178.1"/>
    <property type="molecule type" value="Genomic_DNA"/>
</dbReference>
<protein>
    <recommendedName>
        <fullName evidence="2">CAAX prenyl protease 2/Lysostaphin resistance protein A-like domain-containing protein</fullName>
    </recommendedName>
</protein>
<feature type="transmembrane region" description="Helical" evidence="1">
    <location>
        <begin position="157"/>
        <end position="176"/>
    </location>
</feature>
<keyword evidence="1" id="KW-1133">Transmembrane helix</keyword>
<evidence type="ECO:0000259" key="2">
    <source>
        <dbReference type="Pfam" id="PF02517"/>
    </source>
</evidence>
<comment type="caution">
    <text evidence="3">The sequence shown here is derived from an EMBL/GenBank/DDBJ whole genome shotgun (WGS) entry which is preliminary data.</text>
</comment>
<dbReference type="Pfam" id="PF02517">
    <property type="entry name" value="Rce1-like"/>
    <property type="match status" value="1"/>
</dbReference>
<organism evidence="3 4">
    <name type="scientific">Clostridium zeae</name>
    <dbReference type="NCBI Taxonomy" id="2759022"/>
    <lineage>
        <taxon>Bacteria</taxon>
        <taxon>Bacillati</taxon>
        <taxon>Bacillota</taxon>
        <taxon>Clostridia</taxon>
        <taxon>Eubacteriales</taxon>
        <taxon>Clostridiaceae</taxon>
        <taxon>Clostridium</taxon>
    </lineage>
</organism>
<feature type="transmembrane region" description="Helical" evidence="1">
    <location>
        <begin position="40"/>
        <end position="59"/>
    </location>
</feature>
<feature type="transmembrane region" description="Helical" evidence="1">
    <location>
        <begin position="130"/>
        <end position="151"/>
    </location>
</feature>
<feature type="transmembrane region" description="Helical" evidence="1">
    <location>
        <begin position="75"/>
        <end position="95"/>
    </location>
</feature>
<evidence type="ECO:0000256" key="1">
    <source>
        <dbReference type="SAM" id="Phobius"/>
    </source>
</evidence>
<feature type="transmembrane region" description="Helical" evidence="1">
    <location>
        <begin position="12"/>
        <end position="28"/>
    </location>
</feature>
<dbReference type="RefSeq" id="WP_206871419.1">
    <property type="nucleotide sequence ID" value="NZ_BMBA01000004.1"/>
</dbReference>
<proteinExistence type="predicted"/>
<dbReference type="InterPro" id="IPR003675">
    <property type="entry name" value="Rce1/LyrA-like_dom"/>
</dbReference>
<sequence length="274" mass="31186">MLNKLKYNYSEYIFILFFLILYVISSTIPADTSSNINIEVIVYSVLSTLLPLIFIMIFFKTNSGHYSNCKGKNKLILFFINVIPFLILIALQIIIQVNSAFTRITVVLTSLLAIASYLSKYNSIKLPLKCGLKGFIFVIITFILYKIPLILLSKTIITYHYSAIEFILSILNTFIFTALREELIFRDFFLFGLITHGVSTKSANMIQAVVFGLIHIVSNEQTFFNYYSGSNLLVKSVLTCSYQVLMGYLFGKIVIKFKSIGYSVILHTLIDLIV</sequence>
<feature type="domain" description="CAAX prenyl protease 2/Lysostaphin resistance protein A-like" evidence="2">
    <location>
        <begin position="165"/>
        <end position="273"/>
    </location>
</feature>
<name>A0ABQ1EET2_9CLOT</name>
<evidence type="ECO:0000313" key="4">
    <source>
        <dbReference type="Proteomes" id="UP000663802"/>
    </source>
</evidence>
<gene>
    <name evidence="3" type="ORF">CSC2_37040</name>
</gene>